<dbReference type="PANTHER" id="PTHR44591:SF3">
    <property type="entry name" value="RESPONSE REGULATORY DOMAIN-CONTAINING PROTEIN"/>
    <property type="match status" value="1"/>
</dbReference>
<evidence type="ECO:0000313" key="4">
    <source>
        <dbReference type="EMBL" id="MBE9117320.1"/>
    </source>
</evidence>
<gene>
    <name evidence="4" type="ORF">IQ249_15585</name>
</gene>
<dbReference type="PANTHER" id="PTHR44591">
    <property type="entry name" value="STRESS RESPONSE REGULATOR PROTEIN 1"/>
    <property type="match status" value="1"/>
</dbReference>
<dbReference type="AlphaFoldDB" id="A0A8J7DY90"/>
<sequence length="426" mass="48268">MQGTLNEIDIRSILQLIELGQRTGELFVETYNSPLLPPPIGENAVTATFTQDSSSRIDNLQTPGSFWLVFFVNGQIAYAADRSNNSLQRLRDYLRRYRVEHTVDRLSDTPTASINTAEYAYLWLLMENRVLTPIQGRTIIQSMIKETLFDLLSLHQGIFNFEMGCAIAPQLTTLEIASLVTIIMKQIQQWKQFYPLIYSPAQCPVLTEKDRLRQALPSNAYNGLDIWADGQTSLRQLSRYLNRDLVTIARAIYPYIKQGWIQLLDAKALPHFSFGNTASQPLPTAHNRCPHVICIDDDITIGKSVEYILRPQGYQTTLVNNPLEAFHLVFKIHPDLILCDIAMPDVDGYEVCAMLRSSTTFRQTPIVMLTGKESFIDRARARMVGSTDYLTKPFGESELLMLIEKYVGLGTASVPPMKPFHPENQT</sequence>
<dbReference type="PIRSF" id="PIRSF005897">
    <property type="entry name" value="RR_PatA"/>
    <property type="match status" value="1"/>
</dbReference>
<proteinExistence type="predicted"/>
<dbReference type="Pfam" id="PF00072">
    <property type="entry name" value="Response_reg"/>
    <property type="match status" value="1"/>
</dbReference>
<dbReference type="EMBL" id="JADEWZ010000023">
    <property type="protein sequence ID" value="MBE9117320.1"/>
    <property type="molecule type" value="Genomic_DNA"/>
</dbReference>
<dbReference type="InterPro" id="IPR011006">
    <property type="entry name" value="CheY-like_superfamily"/>
</dbReference>
<dbReference type="PROSITE" id="PS50110">
    <property type="entry name" value="RESPONSE_REGULATORY"/>
    <property type="match status" value="1"/>
</dbReference>
<dbReference type="InterPro" id="IPR025497">
    <property type="entry name" value="PatA-like_N"/>
</dbReference>
<dbReference type="InterPro" id="IPR024186">
    <property type="entry name" value="Sig_transdc_resp-reg_PatA"/>
</dbReference>
<dbReference type="InterPro" id="IPR001789">
    <property type="entry name" value="Sig_transdc_resp-reg_receiver"/>
</dbReference>
<keyword evidence="1 2" id="KW-0597">Phosphoprotein</keyword>
<dbReference type="InterPro" id="IPR050595">
    <property type="entry name" value="Bact_response_regulator"/>
</dbReference>
<organism evidence="4 5">
    <name type="scientific">Lusitaniella coriacea LEGE 07157</name>
    <dbReference type="NCBI Taxonomy" id="945747"/>
    <lineage>
        <taxon>Bacteria</taxon>
        <taxon>Bacillati</taxon>
        <taxon>Cyanobacteriota</taxon>
        <taxon>Cyanophyceae</taxon>
        <taxon>Spirulinales</taxon>
        <taxon>Lusitaniellaceae</taxon>
        <taxon>Lusitaniella</taxon>
    </lineage>
</organism>
<evidence type="ECO:0000256" key="2">
    <source>
        <dbReference type="PROSITE-ProRule" id="PRU00169"/>
    </source>
</evidence>
<dbReference type="SMART" id="SM00448">
    <property type="entry name" value="REC"/>
    <property type="match status" value="1"/>
</dbReference>
<feature type="modified residue" description="4-aspartylphosphate" evidence="2">
    <location>
        <position position="340"/>
    </location>
</feature>
<dbReference type="GO" id="GO:0000160">
    <property type="term" value="P:phosphorelay signal transduction system"/>
    <property type="evidence" value="ECO:0007669"/>
    <property type="project" value="InterPro"/>
</dbReference>
<keyword evidence="5" id="KW-1185">Reference proteome</keyword>
<evidence type="ECO:0000256" key="1">
    <source>
        <dbReference type="ARBA" id="ARBA00022553"/>
    </source>
</evidence>
<evidence type="ECO:0000259" key="3">
    <source>
        <dbReference type="PROSITE" id="PS50110"/>
    </source>
</evidence>
<dbReference type="Gene3D" id="3.40.50.2300">
    <property type="match status" value="1"/>
</dbReference>
<feature type="domain" description="Response regulatory" evidence="3">
    <location>
        <begin position="291"/>
        <end position="407"/>
    </location>
</feature>
<reference evidence="4" key="1">
    <citation type="submission" date="2020-10" db="EMBL/GenBank/DDBJ databases">
        <authorList>
            <person name="Castelo-Branco R."/>
            <person name="Eusebio N."/>
            <person name="Adriana R."/>
            <person name="Vieira A."/>
            <person name="Brugerolle De Fraissinette N."/>
            <person name="Rezende De Castro R."/>
            <person name="Schneider M.P."/>
            <person name="Vasconcelos V."/>
            <person name="Leao P.N."/>
        </authorList>
    </citation>
    <scope>NUCLEOTIDE SEQUENCE</scope>
    <source>
        <strain evidence="4">LEGE 07157</strain>
    </source>
</reference>
<comment type="caution">
    <text evidence="4">The sequence shown here is derived from an EMBL/GenBank/DDBJ whole genome shotgun (WGS) entry which is preliminary data.</text>
</comment>
<name>A0A8J7DY90_9CYAN</name>
<evidence type="ECO:0000313" key="5">
    <source>
        <dbReference type="Proteomes" id="UP000654482"/>
    </source>
</evidence>
<accession>A0A8J7DY90</accession>
<dbReference type="RefSeq" id="WP_194030402.1">
    <property type="nucleotide sequence ID" value="NZ_JADEWZ010000023.1"/>
</dbReference>
<dbReference type="Pfam" id="PF14332">
    <property type="entry name" value="DUF4388"/>
    <property type="match status" value="1"/>
</dbReference>
<dbReference type="Proteomes" id="UP000654482">
    <property type="component" value="Unassembled WGS sequence"/>
</dbReference>
<dbReference type="SUPFAM" id="SSF52172">
    <property type="entry name" value="CheY-like"/>
    <property type="match status" value="1"/>
</dbReference>
<protein>
    <submittedName>
        <fullName evidence="4">DUF4388 domain-containing protein</fullName>
    </submittedName>
</protein>